<organism evidence="2 3">
    <name type="scientific">Algoriphagus sediminis</name>
    <dbReference type="NCBI Taxonomy" id="3057113"/>
    <lineage>
        <taxon>Bacteria</taxon>
        <taxon>Pseudomonadati</taxon>
        <taxon>Bacteroidota</taxon>
        <taxon>Cytophagia</taxon>
        <taxon>Cytophagales</taxon>
        <taxon>Cyclobacteriaceae</taxon>
        <taxon>Algoriphagus</taxon>
    </lineage>
</organism>
<keyword evidence="3" id="KW-1185">Reference proteome</keyword>
<dbReference type="InterPro" id="IPR011110">
    <property type="entry name" value="Reg_prop"/>
</dbReference>
<reference evidence="2" key="1">
    <citation type="submission" date="2023-06" db="EMBL/GenBank/DDBJ databases">
        <title>Robiginitalea aurantiacus sp. nov. and Algoriphagus sediminis sp. nov., isolated from coastal sediment.</title>
        <authorList>
            <person name="Zhou Z.Y."/>
            <person name="An J."/>
            <person name="Jia Y.W."/>
            <person name="Du Z.J."/>
        </authorList>
    </citation>
    <scope>NUCLEOTIDE SEQUENCE</scope>
    <source>
        <strain evidence="2">C2-7</strain>
    </source>
</reference>
<dbReference type="EMBL" id="JAUEPH010000004">
    <property type="protein sequence ID" value="MDN3204542.1"/>
    <property type="molecule type" value="Genomic_DNA"/>
</dbReference>
<sequence>MSQIKSRAAILILLILFCFCQNPKGESEVTEATEPFANSFEMEASSAPKAITRMILEDRKGNIWLSTFDGVFMYEGKEFFKVPSSISKARFFSVLEDRKGNIWFGTIGEGVFKFDGNGFENITNRDGLASNEITSIYEDGNGHIWFGGNGGFSIFDGQSFKNFILEKDQIVEDPNLKPKIIPNPTDFNNRSINEVNSIIEDRNGLFWIATRGSTYTYDRVEFKKVEHEDGPFSNVRWIMEDQSGDVWLVGQSGVWRYSKDSFTRIVENFTGYIFQSREGHIYISTNLGNDEGWGLLKIDQSRLNDSVPEVDIISSGLGMAFGIEEAEDGLIWFGTLQGIRQYNPSQKTQ</sequence>
<dbReference type="Pfam" id="PF07494">
    <property type="entry name" value="Reg_prop"/>
    <property type="match status" value="4"/>
</dbReference>
<evidence type="ECO:0000313" key="3">
    <source>
        <dbReference type="Proteomes" id="UP001171916"/>
    </source>
</evidence>
<dbReference type="Proteomes" id="UP001171916">
    <property type="component" value="Unassembled WGS sequence"/>
</dbReference>
<comment type="caution">
    <text evidence="2">The sequence shown here is derived from an EMBL/GenBank/DDBJ whole genome shotgun (WGS) entry which is preliminary data.</text>
</comment>
<feature type="signal peptide" evidence="1">
    <location>
        <begin position="1"/>
        <end position="23"/>
    </location>
</feature>
<name>A0ABT7YDE7_9BACT</name>
<gene>
    <name evidence="2" type="ORF">QVH07_10300</name>
</gene>
<evidence type="ECO:0000256" key="1">
    <source>
        <dbReference type="SAM" id="SignalP"/>
    </source>
</evidence>
<feature type="chain" id="PRO_5047295937" evidence="1">
    <location>
        <begin position="24"/>
        <end position="349"/>
    </location>
</feature>
<dbReference type="InterPro" id="IPR015943">
    <property type="entry name" value="WD40/YVTN_repeat-like_dom_sf"/>
</dbReference>
<evidence type="ECO:0000313" key="2">
    <source>
        <dbReference type="EMBL" id="MDN3204542.1"/>
    </source>
</evidence>
<dbReference type="RefSeq" id="WP_290000154.1">
    <property type="nucleotide sequence ID" value="NZ_JAUEPH010000004.1"/>
</dbReference>
<keyword evidence="1" id="KW-0732">Signal</keyword>
<dbReference type="Gene3D" id="2.130.10.10">
    <property type="entry name" value="YVTN repeat-like/Quinoprotein amine dehydrogenase"/>
    <property type="match status" value="2"/>
</dbReference>
<dbReference type="SUPFAM" id="SSF63829">
    <property type="entry name" value="Calcium-dependent phosphotriesterase"/>
    <property type="match status" value="1"/>
</dbReference>
<proteinExistence type="predicted"/>
<accession>A0ABT7YDE7</accession>
<protein>
    <submittedName>
        <fullName evidence="2">Two-component regulator propeller domain-containing protein</fullName>
    </submittedName>
</protein>